<reference evidence="1" key="1">
    <citation type="journal article" date="2016" name="Biomed. Res. Int.">
        <title>Resistance of Permafrost and Modern Acinetobacter lwoffii Strains to Heavy Metals and Arsenic Revealed by Genome Analysis.</title>
        <authorList>
            <person name="Mindlin S."/>
            <person name="Petrenko A."/>
            <person name="Kurakov A."/>
            <person name="Beletsky A."/>
            <person name="Mardanov A."/>
            <person name="Petrova M."/>
        </authorList>
    </citation>
    <scope>NUCLEOTIDE SEQUENCE</scope>
    <source>
        <strain evidence="1">ED23-35</strain>
        <plasmid evidence="1">pALWED1.1</plasmid>
    </source>
</reference>
<evidence type="ECO:0000313" key="1">
    <source>
        <dbReference type="EMBL" id="APW48848.1"/>
    </source>
</evidence>
<name>A0A1P8KGP2_ACILW</name>
<dbReference type="AlphaFoldDB" id="A0A1P8KGP2"/>
<organism evidence="1">
    <name type="scientific">Acinetobacter lwoffii</name>
    <dbReference type="NCBI Taxonomy" id="28090"/>
    <lineage>
        <taxon>Bacteria</taxon>
        <taxon>Pseudomonadati</taxon>
        <taxon>Pseudomonadota</taxon>
        <taxon>Gammaproteobacteria</taxon>
        <taxon>Moraxellales</taxon>
        <taxon>Moraxellaceae</taxon>
        <taxon>Acinetobacter</taxon>
    </lineage>
</organism>
<dbReference type="RefSeq" id="WP_010591556.1">
    <property type="nucleotide sequence ID" value="NZ_CP072550.1"/>
</dbReference>
<keyword evidence="1" id="KW-0614">Plasmid</keyword>
<proteinExistence type="predicted"/>
<dbReference type="EMBL" id="KX426227">
    <property type="protein sequence ID" value="APW48848.1"/>
    <property type="molecule type" value="Genomic_DNA"/>
</dbReference>
<dbReference type="GeneID" id="69584555"/>
<sequence length="268" mass="30414">MLSPQAVATTMGKTGAKQMTKTMVYKAVKRADFEYSNAARGYVYRGEKISDAEAEKLKHKWAKKDLMDNAKKDGSFTPESLEMFKTLVNHVSPRELTAKQQALTYHSLKRYTDCVFNLYEVTAKQTPPAKLKRPYSMPRLDGTDNPWNQGKRENDVYIYKGIEYKGIEAETAMHKVVIASELTAIAGLDNQLANLANETGVALFSEFIEVAHQNNDLKDLTYVVFDYVKHLIVTIDRYFDLKLKSNVSVSISVNRVAGYSRYSIVQRK</sequence>
<geneLocation type="plasmid" evidence="1">
    <name>pALWED1.1</name>
</geneLocation>
<protein>
    <submittedName>
        <fullName evidence="1">Uncharacterized protein</fullName>
    </submittedName>
</protein>
<gene>
    <name evidence="1" type="ORF">BAA96_1p0143</name>
</gene>
<accession>A0A1P8KGP2</accession>